<dbReference type="EMBL" id="JAVYJV010000011">
    <property type="protein sequence ID" value="KAK4359666.1"/>
    <property type="molecule type" value="Genomic_DNA"/>
</dbReference>
<feature type="domain" description="FUZ/MON1/HPS1 first Longin" evidence="2">
    <location>
        <begin position="21"/>
        <end position="75"/>
    </location>
</feature>
<reference evidence="4" key="1">
    <citation type="submission" date="2023-12" db="EMBL/GenBank/DDBJ databases">
        <title>Genome assembly of Anisodus tanguticus.</title>
        <authorList>
            <person name="Wang Y.-J."/>
        </authorList>
    </citation>
    <scope>NUCLEOTIDE SEQUENCE</scope>
    <source>
        <strain evidence="4">KB-2021</strain>
        <tissue evidence="4">Leaf</tissue>
    </source>
</reference>
<dbReference type="PANTHER" id="PTHR13027">
    <property type="entry name" value="SAND PROTEIN-RELATED"/>
    <property type="match status" value="1"/>
</dbReference>
<dbReference type="GO" id="GO:0006623">
    <property type="term" value="P:protein targeting to vacuole"/>
    <property type="evidence" value="ECO:0007669"/>
    <property type="project" value="UniProtKB-UniRule"/>
</dbReference>
<organism evidence="4 5">
    <name type="scientific">Anisodus tanguticus</name>
    <dbReference type="NCBI Taxonomy" id="243964"/>
    <lineage>
        <taxon>Eukaryota</taxon>
        <taxon>Viridiplantae</taxon>
        <taxon>Streptophyta</taxon>
        <taxon>Embryophyta</taxon>
        <taxon>Tracheophyta</taxon>
        <taxon>Spermatophyta</taxon>
        <taxon>Magnoliopsida</taxon>
        <taxon>eudicotyledons</taxon>
        <taxon>Gunneridae</taxon>
        <taxon>Pentapetalae</taxon>
        <taxon>asterids</taxon>
        <taxon>lamiids</taxon>
        <taxon>Solanales</taxon>
        <taxon>Solanaceae</taxon>
        <taxon>Solanoideae</taxon>
        <taxon>Hyoscyameae</taxon>
        <taxon>Anisodus</taxon>
    </lineage>
</organism>
<dbReference type="GO" id="GO:0016192">
    <property type="term" value="P:vesicle-mediated transport"/>
    <property type="evidence" value="ECO:0007669"/>
    <property type="project" value="InterPro"/>
</dbReference>
<evidence type="ECO:0000259" key="2">
    <source>
        <dbReference type="Pfam" id="PF19036"/>
    </source>
</evidence>
<dbReference type="Pfam" id="PF19036">
    <property type="entry name" value="Fuz_longin_1"/>
    <property type="match status" value="1"/>
</dbReference>
<dbReference type="Proteomes" id="UP001291623">
    <property type="component" value="Unassembled WGS sequence"/>
</dbReference>
<evidence type="ECO:0000259" key="3">
    <source>
        <dbReference type="Pfam" id="PF19037"/>
    </source>
</evidence>
<dbReference type="InterPro" id="IPR043971">
    <property type="entry name" value="FUZ/MON1/HPS1_longin_2"/>
</dbReference>
<comment type="similarity">
    <text evidence="1">Belongs to the MON1/SAND family.</text>
</comment>
<dbReference type="PANTHER" id="PTHR13027:SF7">
    <property type="entry name" value="VACUOLAR FUSION PROTEIN MON1 HOMOLOG"/>
    <property type="match status" value="1"/>
</dbReference>
<gene>
    <name evidence="4" type="ORF">RND71_021895</name>
</gene>
<keyword evidence="5" id="KW-1185">Reference proteome</keyword>
<evidence type="ECO:0000256" key="1">
    <source>
        <dbReference type="RuleBase" id="RU367048"/>
    </source>
</evidence>
<evidence type="ECO:0000313" key="5">
    <source>
        <dbReference type="Proteomes" id="UP001291623"/>
    </source>
</evidence>
<dbReference type="InterPro" id="IPR043972">
    <property type="entry name" value="FUZ/MON1/HPS1_longin_1"/>
</dbReference>
<evidence type="ECO:0000313" key="4">
    <source>
        <dbReference type="EMBL" id="KAK4359666.1"/>
    </source>
</evidence>
<comment type="caution">
    <text evidence="4">The sequence shown here is derived from an EMBL/GenBank/DDBJ whole genome shotgun (WGS) entry which is preliminary data.</text>
</comment>
<sequence>METNTSLLDSLPLCKPSYHLLENGGDRVNLVRAGKHQVVFLVKGPIYLVCISCTEESYMSLRGQLELLYNQMVSVPHVYVAMYIQMILILTRSVYRCFEKNAKFDMTPLLGATDVVFSSLIHSFSWTSESFSPICLPRFNPMAFLYAYVHYLDVDTYLICRLQAQMPFIILKIAGKTYNVTCRIRVENVLLKSNVLGEVQRSMVDGGMRIEDLPDDHGSRSGAVSPHLGQPGRAMDSSERLDEAFLGVGGLAGLWHFIYRSIYLDQYVSSELYRAYQKIYASMHDNGIGPHKTQFRRDENYGMFFFLQLFHAIGVAHEA</sequence>
<accession>A0AAE1VDD5</accession>
<dbReference type="InterPro" id="IPR004353">
    <property type="entry name" value="Mon1"/>
</dbReference>
<dbReference type="Pfam" id="PF19037">
    <property type="entry name" value="Fuz_longin_2"/>
    <property type="match status" value="1"/>
</dbReference>
<comment type="function">
    <text evidence="1">Plays an important role in membrane trafficking through the secretory apparatus.</text>
</comment>
<name>A0AAE1VDD5_9SOLA</name>
<dbReference type="AlphaFoldDB" id="A0AAE1VDD5"/>
<proteinExistence type="inferred from homology"/>
<feature type="domain" description="FUZ/MON1/HPS1 second Longin" evidence="3">
    <location>
        <begin position="110"/>
        <end position="165"/>
    </location>
</feature>
<protein>
    <recommendedName>
        <fullName evidence="1">Vacuolar fusion protein MON1 homolog</fullName>
    </recommendedName>
</protein>